<feature type="transmembrane region" description="Helical" evidence="2">
    <location>
        <begin position="50"/>
        <end position="69"/>
    </location>
</feature>
<feature type="region of interest" description="Disordered" evidence="1">
    <location>
        <begin position="1"/>
        <end position="44"/>
    </location>
</feature>
<evidence type="ECO:0008006" key="5">
    <source>
        <dbReference type="Google" id="ProtNLM"/>
    </source>
</evidence>
<sequence length="406" mass="43763">MATARPPKDGRRTQDDPAGAGVPVSLRKTPAPVAGPGTPGTGRAEPSGPAWLVVPVRVVALVVVVPLRLGYDLIRLAGRGVAAVLRGLLLIPAGIGRILARAWNAFYGGVLAPLGRLAAAVARGLGAGVAWLFDVLVVRLLVRPLRWLAVVLSLGLLRLLGRGTGRLARWFHRVLLSPAGRFLARLGRAIAVGTGWVLAVFVVLPAVILWRYVLRPPLLGLAWVFRVVGQGIAWAARGIGAGLAWAGRGLLWVGRGFVWVGRGLGWVGRGVGRLLASVGSVVADGWNTFWSAVAWSWRLLGRGLAWLGRVLFVPPARFVYRYVLAPLGRAAAGTWRLAARVLRRLWWTLAVSPARWVGTSVLRPAGRGVRAAWRVSVGDPIRMVRRTVRETGREVRLTLRRTFLGR</sequence>
<feature type="compositionally biased region" description="Low complexity" evidence="1">
    <location>
        <begin position="29"/>
        <end position="44"/>
    </location>
</feature>
<proteinExistence type="predicted"/>
<feature type="transmembrane region" description="Helical" evidence="2">
    <location>
        <begin position="111"/>
        <end position="133"/>
    </location>
</feature>
<protein>
    <recommendedName>
        <fullName evidence="5">Integral membrane protein</fullName>
    </recommendedName>
</protein>
<feature type="compositionally biased region" description="Basic and acidic residues" evidence="1">
    <location>
        <begin position="1"/>
        <end position="15"/>
    </location>
</feature>
<keyword evidence="4" id="KW-1185">Reference proteome</keyword>
<reference evidence="3" key="1">
    <citation type="submission" date="2020-07" db="EMBL/GenBank/DDBJ databases">
        <authorList>
            <person name="Tarantini F.S."/>
            <person name="Hong K.W."/>
            <person name="Chan K.G."/>
        </authorList>
    </citation>
    <scope>NUCLEOTIDE SEQUENCE</scope>
    <source>
        <strain evidence="3">32-07</strain>
    </source>
</reference>
<evidence type="ECO:0000256" key="2">
    <source>
        <dbReference type="SAM" id="Phobius"/>
    </source>
</evidence>
<organism evidence="3 4">
    <name type="scientific">Actinomadura graeca</name>
    <dbReference type="NCBI Taxonomy" id="2750812"/>
    <lineage>
        <taxon>Bacteria</taxon>
        <taxon>Bacillati</taxon>
        <taxon>Actinomycetota</taxon>
        <taxon>Actinomycetes</taxon>
        <taxon>Streptosporangiales</taxon>
        <taxon>Thermomonosporaceae</taxon>
        <taxon>Actinomadura</taxon>
    </lineage>
</organism>
<accession>A0ABX8QVB6</accession>
<evidence type="ECO:0000313" key="4">
    <source>
        <dbReference type="Proteomes" id="UP001049518"/>
    </source>
</evidence>
<gene>
    <name evidence="3" type="ORF">AGRA3207_003766</name>
</gene>
<evidence type="ECO:0000256" key="1">
    <source>
        <dbReference type="SAM" id="MobiDB-lite"/>
    </source>
</evidence>
<feature type="transmembrane region" description="Helical" evidence="2">
    <location>
        <begin position="81"/>
        <end position="99"/>
    </location>
</feature>
<name>A0ABX8QVB6_9ACTN</name>
<evidence type="ECO:0000313" key="3">
    <source>
        <dbReference type="EMBL" id="QXJ22715.1"/>
    </source>
</evidence>
<keyword evidence="2" id="KW-1133">Transmembrane helix</keyword>
<dbReference type="RefSeq" id="WP_231336051.1">
    <property type="nucleotide sequence ID" value="NZ_CP059572.1"/>
</dbReference>
<dbReference type="Proteomes" id="UP001049518">
    <property type="component" value="Chromosome"/>
</dbReference>
<keyword evidence="2" id="KW-0472">Membrane</keyword>
<feature type="transmembrane region" description="Helical" evidence="2">
    <location>
        <begin position="182"/>
        <end position="212"/>
    </location>
</feature>
<keyword evidence="2" id="KW-0812">Transmembrane</keyword>
<dbReference type="EMBL" id="CP059572">
    <property type="protein sequence ID" value="QXJ22715.1"/>
    <property type="molecule type" value="Genomic_DNA"/>
</dbReference>